<organism evidence="24 25">
    <name type="scientific">Polyangium mundeleinium</name>
    <dbReference type="NCBI Taxonomy" id="2995306"/>
    <lineage>
        <taxon>Bacteria</taxon>
        <taxon>Pseudomonadati</taxon>
        <taxon>Myxococcota</taxon>
        <taxon>Polyangia</taxon>
        <taxon>Polyangiales</taxon>
        <taxon>Polyangiaceae</taxon>
        <taxon>Polyangium</taxon>
    </lineage>
</organism>
<keyword evidence="25" id="KW-1185">Reference proteome</keyword>
<keyword evidence="10 22" id="KW-0732">Signal</keyword>
<keyword evidence="12" id="KW-0256">Endoplasmic reticulum</keyword>
<dbReference type="SUPFAM" id="SSF53187">
    <property type="entry name" value="Zn-dependent exopeptidases"/>
    <property type="match status" value="1"/>
</dbReference>
<evidence type="ECO:0000313" key="24">
    <source>
        <dbReference type="EMBL" id="MDC0741347.1"/>
    </source>
</evidence>
<evidence type="ECO:0000256" key="10">
    <source>
        <dbReference type="ARBA" id="ARBA00022729"/>
    </source>
</evidence>
<evidence type="ECO:0000256" key="19">
    <source>
        <dbReference type="ARBA" id="ARBA00025833"/>
    </source>
</evidence>
<evidence type="ECO:0000256" key="15">
    <source>
        <dbReference type="ARBA" id="ARBA00023049"/>
    </source>
</evidence>
<keyword evidence="15" id="KW-0482">Metalloprotease</keyword>
<keyword evidence="13" id="KW-0862">Zinc</keyword>
<comment type="subunit">
    <text evidence="19">Homodimer. The monomeric form is inactive while the homodimer is active.</text>
</comment>
<evidence type="ECO:0000256" key="22">
    <source>
        <dbReference type="SAM" id="SignalP"/>
    </source>
</evidence>
<feature type="signal peptide" evidence="22">
    <location>
        <begin position="1"/>
        <end position="19"/>
    </location>
</feature>
<dbReference type="Proteomes" id="UP001221411">
    <property type="component" value="Unassembled WGS sequence"/>
</dbReference>
<dbReference type="InterPro" id="IPR007484">
    <property type="entry name" value="Peptidase_M28"/>
</dbReference>
<dbReference type="PROSITE" id="PS51257">
    <property type="entry name" value="PROKAR_LIPOPROTEIN"/>
    <property type="match status" value="1"/>
</dbReference>
<evidence type="ECO:0000256" key="8">
    <source>
        <dbReference type="ARBA" id="ARBA00022670"/>
    </source>
</evidence>
<reference evidence="24 25" key="1">
    <citation type="submission" date="2022-11" db="EMBL/GenBank/DDBJ databases">
        <title>Minimal conservation of predation-associated metabolite biosynthetic gene clusters underscores biosynthetic potential of Myxococcota including descriptions for ten novel species: Archangium lansinium sp. nov., Myxococcus landrumus sp. nov., Nannocystis bai.</title>
        <authorList>
            <person name="Ahearne A."/>
            <person name="Stevens C."/>
            <person name="Dowd S."/>
        </authorList>
    </citation>
    <scope>NUCLEOTIDE SEQUENCE [LARGE SCALE GENOMIC DNA]</scope>
    <source>
        <strain evidence="24 25">RJM3</strain>
    </source>
</reference>
<evidence type="ECO:0000256" key="18">
    <source>
        <dbReference type="ARBA" id="ARBA00023228"/>
    </source>
</evidence>
<keyword evidence="18" id="KW-0458">Lysosome</keyword>
<dbReference type="RefSeq" id="WP_271916568.1">
    <property type="nucleotide sequence ID" value="NZ_JAQNDO010000001.1"/>
</dbReference>
<dbReference type="Pfam" id="PF04389">
    <property type="entry name" value="Peptidase_M28"/>
    <property type="match status" value="1"/>
</dbReference>
<evidence type="ECO:0000256" key="9">
    <source>
        <dbReference type="ARBA" id="ARBA00022723"/>
    </source>
</evidence>
<evidence type="ECO:0000313" key="25">
    <source>
        <dbReference type="Proteomes" id="UP001221411"/>
    </source>
</evidence>
<evidence type="ECO:0000256" key="12">
    <source>
        <dbReference type="ARBA" id="ARBA00022824"/>
    </source>
</evidence>
<evidence type="ECO:0000256" key="4">
    <source>
        <dbReference type="ARBA" id="ARBA00004613"/>
    </source>
</evidence>
<accession>A0ABT5EHR2</accession>
<keyword evidence="6" id="KW-0964">Secreted</keyword>
<evidence type="ECO:0000256" key="2">
    <source>
        <dbReference type="ARBA" id="ARBA00004371"/>
    </source>
</evidence>
<evidence type="ECO:0000256" key="7">
    <source>
        <dbReference type="ARBA" id="ARBA00022645"/>
    </source>
</evidence>
<dbReference type="EMBL" id="JAQNDO010000001">
    <property type="protein sequence ID" value="MDC0741347.1"/>
    <property type="molecule type" value="Genomic_DNA"/>
</dbReference>
<evidence type="ECO:0000256" key="5">
    <source>
        <dbReference type="ARBA" id="ARBA00014116"/>
    </source>
</evidence>
<feature type="domain" description="Peptidase M28" evidence="23">
    <location>
        <begin position="297"/>
        <end position="485"/>
    </location>
</feature>
<dbReference type="InterPro" id="IPR039866">
    <property type="entry name" value="CPQ"/>
</dbReference>
<evidence type="ECO:0000256" key="11">
    <source>
        <dbReference type="ARBA" id="ARBA00022801"/>
    </source>
</evidence>
<evidence type="ECO:0000259" key="23">
    <source>
        <dbReference type="Pfam" id="PF04389"/>
    </source>
</evidence>
<dbReference type="Gene3D" id="3.50.30.30">
    <property type="match status" value="1"/>
</dbReference>
<keyword evidence="9" id="KW-0479">Metal-binding</keyword>
<feature type="chain" id="PRO_5046350761" description="Carboxypeptidase Q" evidence="22">
    <location>
        <begin position="20"/>
        <end position="507"/>
    </location>
</feature>
<comment type="caution">
    <text evidence="24">The sequence shown here is derived from an EMBL/GenBank/DDBJ whole genome shotgun (WGS) entry which is preliminary data.</text>
</comment>
<keyword evidence="8" id="KW-0645">Protease</keyword>
<evidence type="ECO:0000256" key="21">
    <source>
        <dbReference type="SAM" id="MobiDB-lite"/>
    </source>
</evidence>
<evidence type="ECO:0000256" key="14">
    <source>
        <dbReference type="ARBA" id="ARBA00023034"/>
    </source>
</evidence>
<comment type="subcellular location">
    <subcellularLocation>
        <location evidence="1">Endoplasmic reticulum</location>
    </subcellularLocation>
    <subcellularLocation>
        <location evidence="3">Golgi apparatus</location>
    </subcellularLocation>
    <subcellularLocation>
        <location evidence="2">Lysosome</location>
    </subcellularLocation>
    <subcellularLocation>
        <location evidence="4">Secreted</location>
    </subcellularLocation>
</comment>
<evidence type="ECO:0000256" key="6">
    <source>
        <dbReference type="ARBA" id="ARBA00022525"/>
    </source>
</evidence>
<gene>
    <name evidence="24" type="ORF">POL67_08325</name>
</gene>
<keyword evidence="7" id="KW-0121">Carboxypeptidase</keyword>
<sequence length="507" mass="52446">MSARSALLLATLSLTACSAAETPTPERAATPAAAPAAAPATASAAAPAPASASAAASAAAPAPVPRDPNVDKLQSAAKVDSRAYDMVRSLVDEVGPRLAGSLGDKAAVAWALRTLKDKGLDNVRAEKVMVPHWERGPESGRIVAPYAHPLALTALGGSVGTPAKGLEGEIVMVESLDAMAAMDEAKVKGKIVFFSAPMTRTSDGSGYGKVAGVRHRGAVAAAKKGAIGVLLRSIGTDHDRLPHTGAMGYEKDVPKIPAAALSVPDAELLARLVGQGKPVRVSFSLGAKLLPDAESANVIGEVKGREKPDEIVLIGAHLDAWDLGQGAIDDGAGCAAVVEAARLVLGLGTRPRRTIRVVLFANEENGLRGAVAYAKDHAAELDKHQLALEIDLGSGRVHTTRFLVADTSRPVAERIASLVSPLGIQYDKGPARGGADLIPLHAAAVPIVDLHQDATKYFDVHHTANDTLDKVTKEDLDQVVGAVATVAWAAAEAPETFARVPEELRKR</sequence>
<dbReference type="PANTHER" id="PTHR12053:SF3">
    <property type="entry name" value="CARBOXYPEPTIDASE Q"/>
    <property type="match status" value="1"/>
</dbReference>
<feature type="region of interest" description="Disordered" evidence="21">
    <location>
        <begin position="20"/>
        <end position="49"/>
    </location>
</feature>
<keyword evidence="17" id="KW-0325">Glycoprotein</keyword>
<keyword evidence="14" id="KW-0333">Golgi apparatus</keyword>
<evidence type="ECO:0000256" key="1">
    <source>
        <dbReference type="ARBA" id="ARBA00004240"/>
    </source>
</evidence>
<protein>
    <recommendedName>
        <fullName evidence="5">Carboxypeptidase Q</fullName>
    </recommendedName>
    <alternativeName>
        <fullName evidence="20">Plasma glutamate carboxypeptidase</fullName>
    </alternativeName>
</protein>
<proteinExistence type="predicted"/>
<dbReference type="Gene3D" id="3.40.630.10">
    <property type="entry name" value="Zn peptidases"/>
    <property type="match status" value="1"/>
</dbReference>
<evidence type="ECO:0000256" key="17">
    <source>
        <dbReference type="ARBA" id="ARBA00023180"/>
    </source>
</evidence>
<evidence type="ECO:0000256" key="3">
    <source>
        <dbReference type="ARBA" id="ARBA00004555"/>
    </source>
</evidence>
<dbReference type="PANTHER" id="PTHR12053">
    <property type="entry name" value="PROTEASE FAMILY M28 PLASMA GLUTAMATE CARBOXYPEPTIDASE-RELATED"/>
    <property type="match status" value="1"/>
</dbReference>
<evidence type="ECO:0000256" key="20">
    <source>
        <dbReference type="ARBA" id="ARBA00033328"/>
    </source>
</evidence>
<keyword evidence="11" id="KW-0378">Hydrolase</keyword>
<name>A0ABT5EHR2_9BACT</name>
<keyword evidence="16" id="KW-0865">Zymogen</keyword>
<evidence type="ECO:0000256" key="16">
    <source>
        <dbReference type="ARBA" id="ARBA00023145"/>
    </source>
</evidence>
<evidence type="ECO:0000256" key="13">
    <source>
        <dbReference type="ARBA" id="ARBA00022833"/>
    </source>
</evidence>